<evidence type="ECO:0000256" key="5">
    <source>
        <dbReference type="ARBA" id="ARBA00022679"/>
    </source>
</evidence>
<evidence type="ECO:0000256" key="7">
    <source>
        <dbReference type="ARBA" id="ARBA00022962"/>
    </source>
</evidence>
<keyword evidence="11" id="KW-1185">Reference proteome</keyword>
<dbReference type="InterPro" id="IPR029055">
    <property type="entry name" value="Ntn_hydrolases_N"/>
</dbReference>
<dbReference type="RefSeq" id="WP_012003518.1">
    <property type="nucleotide sequence ID" value="NC_009828.1"/>
</dbReference>
<dbReference type="AlphaFoldDB" id="A8F7A8"/>
<organism evidence="10 11">
    <name type="scientific">Pseudothermotoga lettingae (strain ATCC BAA-301 / DSM 14385 / NBRC 107922 / TMO)</name>
    <name type="common">Thermotoga lettingae</name>
    <dbReference type="NCBI Taxonomy" id="416591"/>
    <lineage>
        <taxon>Bacteria</taxon>
        <taxon>Thermotogati</taxon>
        <taxon>Thermotogota</taxon>
        <taxon>Thermotogae</taxon>
        <taxon>Thermotogales</taxon>
        <taxon>Thermotogaceae</taxon>
        <taxon>Pseudothermotoga</taxon>
    </lineage>
</organism>
<dbReference type="CDD" id="cd05009">
    <property type="entry name" value="SIS_GlmS_GlmD_2"/>
    <property type="match status" value="1"/>
</dbReference>
<dbReference type="GO" id="GO:0006047">
    <property type="term" value="P:UDP-N-acetylglucosamine metabolic process"/>
    <property type="evidence" value="ECO:0007669"/>
    <property type="project" value="TreeGrafter"/>
</dbReference>
<dbReference type="NCBIfam" id="TIGR01135">
    <property type="entry name" value="glmS"/>
    <property type="match status" value="1"/>
</dbReference>
<dbReference type="MEROPS" id="C44.A08"/>
<evidence type="ECO:0000259" key="8">
    <source>
        <dbReference type="PROSITE" id="PS51278"/>
    </source>
</evidence>
<sequence>MCGVFGIIFEEEREDLGKILTAAAKRLVYRGYDSVGIGVVSESGSSDLRKDVGIVDEVNQKLNFEQMKGFKGIVQLRWATFGTPSQKNAQPHYDCDKNMIGAHNGNIINTVQLRKLFTEEGHTLRSENDGEIVVHAIEKFYDIHHNMDLAIQKAGEILKGDFACVITCVDDRKMYCIKRGSSLYLGVGKGFVCASSDLPSIIPLTRRIVPLRDGEYVEFDHCSYRIRDIKTGDEIQREPQIMDISSEAASKLGFDYYMLKEIYEQPRTTSTLLEFLRFDMDLTRYINILNRARNIFIVGSGSSYHASLAGSYFFNKFAKKVSVSCEAGRFVENYANAVGEEDVLILVSQSGETKDVINVLNSLDGKCTVLSIVNVTGSTVMMRSLLNVPLCCELEISVPATKTFINELTVLYYLAAKMSFDDNYIKQIKNLPELLEKTLHQAEPQIKELVESQTNFSDSYVLGYGVMHPVALEGALKIKEVVYRHFEGMYSSEFKHGPLSMVEENYPVFFVTHSSQTNMIVSHINEVTCRNGYAIAISDDSEEIASNVMKVVHYPNCPWYLSPFLATIPLQLFAYHFAIREGKNPDLPRNLSKTVTVD</sequence>
<evidence type="ECO:0000256" key="2">
    <source>
        <dbReference type="ARBA" id="ARBA00012916"/>
    </source>
</evidence>
<evidence type="ECO:0000313" key="11">
    <source>
        <dbReference type="Proteomes" id="UP000002016"/>
    </source>
</evidence>
<evidence type="ECO:0000256" key="3">
    <source>
        <dbReference type="ARBA" id="ARBA00016090"/>
    </source>
</evidence>
<dbReference type="InterPro" id="IPR046348">
    <property type="entry name" value="SIS_dom_sf"/>
</dbReference>
<dbReference type="HOGENOM" id="CLU_012520_7_0_0"/>
<protein>
    <recommendedName>
        <fullName evidence="3">Glutamine--fructose-6-phosphate aminotransferase [isomerizing]</fullName>
        <ecNumber evidence="2">2.6.1.16</ecNumber>
    </recommendedName>
</protein>
<evidence type="ECO:0000256" key="4">
    <source>
        <dbReference type="ARBA" id="ARBA00022576"/>
    </source>
</evidence>
<feature type="domain" description="SIS" evidence="9">
    <location>
        <begin position="449"/>
        <end position="588"/>
    </location>
</feature>
<dbReference type="Pfam" id="PF01380">
    <property type="entry name" value="SIS"/>
    <property type="match status" value="2"/>
</dbReference>
<dbReference type="PANTHER" id="PTHR10937">
    <property type="entry name" value="GLUCOSAMINE--FRUCTOSE-6-PHOSPHATE AMINOTRANSFERASE, ISOMERIZING"/>
    <property type="match status" value="1"/>
</dbReference>
<dbReference type="InterPro" id="IPR017932">
    <property type="entry name" value="GATase_2_dom"/>
</dbReference>
<evidence type="ECO:0000256" key="1">
    <source>
        <dbReference type="ARBA" id="ARBA00001031"/>
    </source>
</evidence>
<dbReference type="EMBL" id="CP000812">
    <property type="protein sequence ID" value="ABV34042.1"/>
    <property type="molecule type" value="Genomic_DNA"/>
</dbReference>
<dbReference type="GO" id="GO:0006002">
    <property type="term" value="P:fructose 6-phosphate metabolic process"/>
    <property type="evidence" value="ECO:0007669"/>
    <property type="project" value="TreeGrafter"/>
</dbReference>
<dbReference type="Gene3D" id="3.60.20.10">
    <property type="entry name" value="Glutamine Phosphoribosylpyrophosphate, subunit 1, domain 1"/>
    <property type="match status" value="1"/>
</dbReference>
<reference evidence="10 11" key="1">
    <citation type="submission" date="2007-08" db="EMBL/GenBank/DDBJ databases">
        <title>Complete sequence of Thermotoga lettingae TMO.</title>
        <authorList>
            <consortium name="US DOE Joint Genome Institute"/>
            <person name="Copeland A."/>
            <person name="Lucas S."/>
            <person name="Lapidus A."/>
            <person name="Barry K."/>
            <person name="Glavina del Rio T."/>
            <person name="Dalin E."/>
            <person name="Tice H."/>
            <person name="Pitluck S."/>
            <person name="Foster B."/>
            <person name="Bruce D."/>
            <person name="Schmutz J."/>
            <person name="Larimer F."/>
            <person name="Land M."/>
            <person name="Hauser L."/>
            <person name="Kyrpides N."/>
            <person name="Mikhailova N."/>
            <person name="Nelson K."/>
            <person name="Gogarten J.P."/>
            <person name="Noll K."/>
            <person name="Richardson P."/>
        </authorList>
    </citation>
    <scope>NUCLEOTIDE SEQUENCE [LARGE SCALE GENOMIC DNA]</scope>
    <source>
        <strain evidence="11">ATCC BAA-301 / DSM 14385 / NBRC 107922 / TMO</strain>
    </source>
</reference>
<dbReference type="PANTHER" id="PTHR10937:SF0">
    <property type="entry name" value="GLUTAMINE--FRUCTOSE-6-PHOSPHATE TRANSAMINASE (ISOMERIZING)"/>
    <property type="match status" value="1"/>
</dbReference>
<proteinExistence type="predicted"/>
<dbReference type="InterPro" id="IPR035466">
    <property type="entry name" value="GlmS/AgaS_SIS"/>
</dbReference>
<name>A8F7A8_PSELT</name>
<dbReference type="KEGG" id="tle:Tlet_1486"/>
<feature type="domain" description="Glutamine amidotransferase type-2" evidence="8">
    <location>
        <begin position="2"/>
        <end position="222"/>
    </location>
</feature>
<dbReference type="STRING" id="416591.Tlet_1486"/>
<keyword evidence="5 10" id="KW-0808">Transferase</keyword>
<dbReference type="EC" id="2.6.1.16" evidence="2"/>
<evidence type="ECO:0000259" key="9">
    <source>
        <dbReference type="PROSITE" id="PS51464"/>
    </source>
</evidence>
<dbReference type="GO" id="GO:0097367">
    <property type="term" value="F:carbohydrate derivative binding"/>
    <property type="evidence" value="ECO:0007669"/>
    <property type="project" value="InterPro"/>
</dbReference>
<dbReference type="InterPro" id="IPR035490">
    <property type="entry name" value="GlmS/FrlB_SIS"/>
</dbReference>
<dbReference type="Pfam" id="PF13537">
    <property type="entry name" value="GATase_7"/>
    <property type="match status" value="1"/>
</dbReference>
<gene>
    <name evidence="10" type="ordered locus">Tlet_1486</name>
</gene>
<dbReference type="InterPro" id="IPR005855">
    <property type="entry name" value="GFAT"/>
</dbReference>
<keyword evidence="4" id="KW-0032">Aminotransferase</keyword>
<dbReference type="SUPFAM" id="SSF53697">
    <property type="entry name" value="SIS domain"/>
    <property type="match status" value="1"/>
</dbReference>
<keyword evidence="7 10" id="KW-0315">Glutamine amidotransferase</keyword>
<dbReference type="Proteomes" id="UP000002016">
    <property type="component" value="Chromosome"/>
</dbReference>
<keyword evidence="6" id="KW-0677">Repeat</keyword>
<dbReference type="NCBIfam" id="NF001484">
    <property type="entry name" value="PRK00331.1"/>
    <property type="match status" value="1"/>
</dbReference>
<feature type="domain" description="SIS" evidence="9">
    <location>
        <begin position="285"/>
        <end position="424"/>
    </location>
</feature>
<dbReference type="eggNOG" id="COG0449">
    <property type="taxonomic scope" value="Bacteria"/>
</dbReference>
<dbReference type="InterPro" id="IPR001347">
    <property type="entry name" value="SIS_dom"/>
</dbReference>
<comment type="catalytic activity">
    <reaction evidence="1">
        <text>D-fructose 6-phosphate + L-glutamine = D-glucosamine 6-phosphate + L-glutamate</text>
        <dbReference type="Rhea" id="RHEA:13237"/>
        <dbReference type="ChEBI" id="CHEBI:29985"/>
        <dbReference type="ChEBI" id="CHEBI:58359"/>
        <dbReference type="ChEBI" id="CHEBI:58725"/>
        <dbReference type="ChEBI" id="CHEBI:61527"/>
        <dbReference type="EC" id="2.6.1.16"/>
    </reaction>
</comment>
<dbReference type="GO" id="GO:0004360">
    <property type="term" value="F:glutamine-fructose-6-phosphate transaminase (isomerizing) activity"/>
    <property type="evidence" value="ECO:0007669"/>
    <property type="project" value="UniProtKB-EC"/>
</dbReference>
<dbReference type="OrthoDB" id="9779207at2"/>
<evidence type="ECO:0000313" key="10">
    <source>
        <dbReference type="EMBL" id="ABV34042.1"/>
    </source>
</evidence>
<dbReference type="Gene3D" id="3.40.50.10490">
    <property type="entry name" value="Glucose-6-phosphate isomerase like protein, domain 1"/>
    <property type="match status" value="2"/>
</dbReference>
<dbReference type="SUPFAM" id="SSF56235">
    <property type="entry name" value="N-terminal nucleophile aminohydrolases (Ntn hydrolases)"/>
    <property type="match status" value="1"/>
</dbReference>
<dbReference type="CDD" id="cd05008">
    <property type="entry name" value="SIS_GlmS_GlmD_1"/>
    <property type="match status" value="1"/>
</dbReference>
<reference evidence="10 11" key="2">
    <citation type="journal article" date="2009" name="Proc. Natl. Acad. Sci. U.S.A.">
        <title>On the chimeric nature, thermophilic origin, and phylogenetic placement of the Thermotogales.</title>
        <authorList>
            <person name="Zhaxybayeva O."/>
            <person name="Swithers K.S."/>
            <person name="Lapierre P."/>
            <person name="Fournier G.P."/>
            <person name="Bickhart D.M."/>
            <person name="DeBoy R.T."/>
            <person name="Nelson K.E."/>
            <person name="Nesbo C.L."/>
            <person name="Doolittle W.F."/>
            <person name="Gogarten J.P."/>
            <person name="Noll K.M."/>
        </authorList>
    </citation>
    <scope>NUCLEOTIDE SEQUENCE [LARGE SCALE GENOMIC DNA]</scope>
    <source>
        <strain evidence="11">ATCC BAA-301 / DSM 14385 / NBRC 107922 / TMO</strain>
    </source>
</reference>
<dbReference type="PROSITE" id="PS51278">
    <property type="entry name" value="GATASE_TYPE_2"/>
    <property type="match status" value="1"/>
</dbReference>
<dbReference type="PROSITE" id="PS51464">
    <property type="entry name" value="SIS"/>
    <property type="match status" value="2"/>
</dbReference>
<evidence type="ECO:0000256" key="6">
    <source>
        <dbReference type="ARBA" id="ARBA00022737"/>
    </source>
</evidence>
<accession>A8F7A8</accession>
<dbReference type="GO" id="GO:0006487">
    <property type="term" value="P:protein N-linked glycosylation"/>
    <property type="evidence" value="ECO:0007669"/>
    <property type="project" value="TreeGrafter"/>
</dbReference>